<gene>
    <name evidence="9" type="primary">Dwil\GK21850</name>
    <name evidence="9" type="ORF">Dwil_GK21850</name>
</gene>
<dbReference type="InParanoid" id="B4MQD5"/>
<dbReference type="GO" id="GO:0031902">
    <property type="term" value="C:late endosome membrane"/>
    <property type="evidence" value="ECO:0007669"/>
    <property type="project" value="UniProtKB-SubCell"/>
</dbReference>
<keyword evidence="7" id="KW-0472">Membrane</keyword>
<evidence type="ECO:0000313" key="10">
    <source>
        <dbReference type="Proteomes" id="UP000007798"/>
    </source>
</evidence>
<evidence type="ECO:0000256" key="2">
    <source>
        <dbReference type="ARBA" id="ARBA00004481"/>
    </source>
</evidence>
<evidence type="ECO:0000256" key="4">
    <source>
        <dbReference type="ARBA" id="ARBA00005975"/>
    </source>
</evidence>
<accession>B4MQD5</accession>
<dbReference type="InterPro" id="IPR006629">
    <property type="entry name" value="LITAF"/>
</dbReference>
<dbReference type="Proteomes" id="UP000007798">
    <property type="component" value="Unassembled WGS sequence"/>
</dbReference>
<dbReference type="OrthoDB" id="5599753at2759"/>
<evidence type="ECO:0000256" key="3">
    <source>
        <dbReference type="ARBA" id="ARBA00004630"/>
    </source>
</evidence>
<dbReference type="GO" id="GO:0005765">
    <property type="term" value="C:lysosomal membrane"/>
    <property type="evidence" value="ECO:0007669"/>
    <property type="project" value="UniProtKB-SubCell"/>
</dbReference>
<dbReference type="OMA" id="WYKRALF"/>
<evidence type="ECO:0000256" key="1">
    <source>
        <dbReference type="ARBA" id="ARBA00004414"/>
    </source>
</evidence>
<dbReference type="Pfam" id="PF10601">
    <property type="entry name" value="zf-LITAF-like"/>
    <property type="match status" value="1"/>
</dbReference>
<dbReference type="SMART" id="SM00714">
    <property type="entry name" value="LITAF"/>
    <property type="match status" value="1"/>
</dbReference>
<comment type="similarity">
    <text evidence="4">Belongs to the CDIP1/LITAF family.</text>
</comment>
<dbReference type="GO" id="GO:0008270">
    <property type="term" value="F:zinc ion binding"/>
    <property type="evidence" value="ECO:0007669"/>
    <property type="project" value="TreeGrafter"/>
</dbReference>
<dbReference type="PANTHER" id="PTHR23292">
    <property type="entry name" value="LIPOPOLYSACCHARIDE-INDUCED TUMOR NECROSIS FACTOR-ALPHA FACTOR"/>
    <property type="match status" value="1"/>
</dbReference>
<reference evidence="9 10" key="1">
    <citation type="journal article" date="2007" name="Nature">
        <title>Evolution of genes and genomes on the Drosophila phylogeny.</title>
        <authorList>
            <consortium name="Drosophila 12 Genomes Consortium"/>
            <person name="Clark A.G."/>
            <person name="Eisen M.B."/>
            <person name="Smith D.R."/>
            <person name="Bergman C.M."/>
            <person name="Oliver B."/>
            <person name="Markow T.A."/>
            <person name="Kaufman T.C."/>
            <person name="Kellis M."/>
            <person name="Gelbart W."/>
            <person name="Iyer V.N."/>
            <person name="Pollard D.A."/>
            <person name="Sackton T.B."/>
            <person name="Larracuente A.M."/>
            <person name="Singh N.D."/>
            <person name="Abad J.P."/>
            <person name="Abt D.N."/>
            <person name="Adryan B."/>
            <person name="Aguade M."/>
            <person name="Akashi H."/>
            <person name="Anderson W.W."/>
            <person name="Aquadro C.F."/>
            <person name="Ardell D.H."/>
            <person name="Arguello R."/>
            <person name="Artieri C.G."/>
            <person name="Barbash D.A."/>
            <person name="Barker D."/>
            <person name="Barsanti P."/>
            <person name="Batterham P."/>
            <person name="Batzoglou S."/>
            <person name="Begun D."/>
            <person name="Bhutkar A."/>
            <person name="Blanco E."/>
            <person name="Bosak S.A."/>
            <person name="Bradley R.K."/>
            <person name="Brand A.D."/>
            <person name="Brent M.R."/>
            <person name="Brooks A.N."/>
            <person name="Brown R.H."/>
            <person name="Butlin R.K."/>
            <person name="Caggese C."/>
            <person name="Calvi B.R."/>
            <person name="Bernardo de Carvalho A."/>
            <person name="Caspi A."/>
            <person name="Castrezana S."/>
            <person name="Celniker S.E."/>
            <person name="Chang J.L."/>
            <person name="Chapple C."/>
            <person name="Chatterji S."/>
            <person name="Chinwalla A."/>
            <person name="Civetta A."/>
            <person name="Clifton S.W."/>
            <person name="Comeron J.M."/>
            <person name="Costello J.C."/>
            <person name="Coyne J.A."/>
            <person name="Daub J."/>
            <person name="David R.G."/>
            <person name="Delcher A.L."/>
            <person name="Delehaunty K."/>
            <person name="Do C.B."/>
            <person name="Ebling H."/>
            <person name="Edwards K."/>
            <person name="Eickbush T."/>
            <person name="Evans J.D."/>
            <person name="Filipski A."/>
            <person name="Findeiss S."/>
            <person name="Freyhult E."/>
            <person name="Fulton L."/>
            <person name="Fulton R."/>
            <person name="Garcia A.C."/>
            <person name="Gardiner A."/>
            <person name="Garfield D.A."/>
            <person name="Garvin B.E."/>
            <person name="Gibson G."/>
            <person name="Gilbert D."/>
            <person name="Gnerre S."/>
            <person name="Godfrey J."/>
            <person name="Good R."/>
            <person name="Gotea V."/>
            <person name="Gravely B."/>
            <person name="Greenberg A.J."/>
            <person name="Griffiths-Jones S."/>
            <person name="Gross S."/>
            <person name="Guigo R."/>
            <person name="Gustafson E.A."/>
            <person name="Haerty W."/>
            <person name="Hahn M.W."/>
            <person name="Halligan D.L."/>
            <person name="Halpern A.L."/>
            <person name="Halter G.M."/>
            <person name="Han M.V."/>
            <person name="Heger A."/>
            <person name="Hillier L."/>
            <person name="Hinrichs A.S."/>
            <person name="Holmes I."/>
            <person name="Hoskins R.A."/>
            <person name="Hubisz M.J."/>
            <person name="Hultmark D."/>
            <person name="Huntley M.A."/>
            <person name="Jaffe D.B."/>
            <person name="Jagadeeshan S."/>
            <person name="Jeck W.R."/>
            <person name="Johnson J."/>
            <person name="Jones C.D."/>
            <person name="Jordan W.C."/>
            <person name="Karpen G.H."/>
            <person name="Kataoka E."/>
            <person name="Keightley P.D."/>
            <person name="Kheradpour P."/>
            <person name="Kirkness E.F."/>
            <person name="Koerich L.B."/>
            <person name="Kristiansen K."/>
            <person name="Kudrna D."/>
            <person name="Kulathinal R.J."/>
            <person name="Kumar S."/>
            <person name="Kwok R."/>
            <person name="Lander E."/>
            <person name="Langley C.H."/>
            <person name="Lapoint R."/>
            <person name="Lazzaro B.P."/>
            <person name="Lee S.J."/>
            <person name="Levesque L."/>
            <person name="Li R."/>
            <person name="Lin C.F."/>
            <person name="Lin M.F."/>
            <person name="Lindblad-Toh K."/>
            <person name="Llopart A."/>
            <person name="Long M."/>
            <person name="Low L."/>
            <person name="Lozovsky E."/>
            <person name="Lu J."/>
            <person name="Luo M."/>
            <person name="Machado C.A."/>
            <person name="Makalowski W."/>
            <person name="Marzo M."/>
            <person name="Matsuda M."/>
            <person name="Matzkin L."/>
            <person name="McAllister B."/>
            <person name="McBride C.S."/>
            <person name="McKernan B."/>
            <person name="McKernan K."/>
            <person name="Mendez-Lago M."/>
            <person name="Minx P."/>
            <person name="Mollenhauer M.U."/>
            <person name="Montooth K."/>
            <person name="Mount S.M."/>
            <person name="Mu X."/>
            <person name="Myers E."/>
            <person name="Negre B."/>
            <person name="Newfeld S."/>
            <person name="Nielsen R."/>
            <person name="Noor M.A."/>
            <person name="O'Grady P."/>
            <person name="Pachter L."/>
            <person name="Papaceit M."/>
            <person name="Parisi M.J."/>
            <person name="Parisi M."/>
            <person name="Parts L."/>
            <person name="Pedersen J.S."/>
            <person name="Pesole G."/>
            <person name="Phillippy A.M."/>
            <person name="Ponting C.P."/>
            <person name="Pop M."/>
            <person name="Porcelli D."/>
            <person name="Powell J.R."/>
            <person name="Prohaska S."/>
            <person name="Pruitt K."/>
            <person name="Puig M."/>
            <person name="Quesneville H."/>
            <person name="Ram K.R."/>
            <person name="Rand D."/>
            <person name="Rasmussen M.D."/>
            <person name="Reed L.K."/>
            <person name="Reenan R."/>
            <person name="Reily A."/>
            <person name="Remington K.A."/>
            <person name="Rieger T.T."/>
            <person name="Ritchie M.G."/>
            <person name="Robin C."/>
            <person name="Rogers Y.H."/>
            <person name="Rohde C."/>
            <person name="Rozas J."/>
            <person name="Rubenfield M.J."/>
            <person name="Ruiz A."/>
            <person name="Russo S."/>
            <person name="Salzberg S.L."/>
            <person name="Sanchez-Gracia A."/>
            <person name="Saranga D.J."/>
            <person name="Sato H."/>
            <person name="Schaeffer S.W."/>
            <person name="Schatz M.C."/>
            <person name="Schlenke T."/>
            <person name="Schwartz R."/>
            <person name="Segarra C."/>
            <person name="Singh R.S."/>
            <person name="Sirot L."/>
            <person name="Sirota M."/>
            <person name="Sisneros N.B."/>
            <person name="Smith C.D."/>
            <person name="Smith T.F."/>
            <person name="Spieth J."/>
            <person name="Stage D.E."/>
            <person name="Stark A."/>
            <person name="Stephan W."/>
            <person name="Strausberg R.L."/>
            <person name="Strempel S."/>
            <person name="Sturgill D."/>
            <person name="Sutton G."/>
            <person name="Sutton G.G."/>
            <person name="Tao W."/>
            <person name="Teichmann S."/>
            <person name="Tobari Y.N."/>
            <person name="Tomimura Y."/>
            <person name="Tsolas J.M."/>
            <person name="Valente V.L."/>
            <person name="Venter E."/>
            <person name="Venter J.C."/>
            <person name="Vicario S."/>
            <person name="Vieira F.G."/>
            <person name="Vilella A.J."/>
            <person name="Villasante A."/>
            <person name="Walenz B."/>
            <person name="Wang J."/>
            <person name="Wasserman M."/>
            <person name="Watts T."/>
            <person name="Wilson D."/>
            <person name="Wilson R.K."/>
            <person name="Wing R.A."/>
            <person name="Wolfner M.F."/>
            <person name="Wong A."/>
            <person name="Wong G.K."/>
            <person name="Wu C.I."/>
            <person name="Wu G."/>
            <person name="Yamamoto D."/>
            <person name="Yang H.P."/>
            <person name="Yang S.P."/>
            <person name="Yorke J.A."/>
            <person name="Yoshida K."/>
            <person name="Zdobnov E."/>
            <person name="Zhang P."/>
            <person name="Zhang Y."/>
            <person name="Zimin A.V."/>
            <person name="Baldwin J."/>
            <person name="Abdouelleil A."/>
            <person name="Abdulkadir J."/>
            <person name="Abebe A."/>
            <person name="Abera B."/>
            <person name="Abreu J."/>
            <person name="Acer S.C."/>
            <person name="Aftuck L."/>
            <person name="Alexander A."/>
            <person name="An P."/>
            <person name="Anderson E."/>
            <person name="Anderson S."/>
            <person name="Arachi H."/>
            <person name="Azer M."/>
            <person name="Bachantsang P."/>
            <person name="Barry A."/>
            <person name="Bayul T."/>
            <person name="Berlin A."/>
            <person name="Bessette D."/>
            <person name="Bloom T."/>
            <person name="Blye J."/>
            <person name="Boguslavskiy L."/>
            <person name="Bonnet C."/>
            <person name="Boukhgalter B."/>
            <person name="Bourzgui I."/>
            <person name="Brown A."/>
            <person name="Cahill P."/>
            <person name="Channer S."/>
            <person name="Cheshatsang Y."/>
            <person name="Chuda L."/>
            <person name="Citroen M."/>
            <person name="Collymore A."/>
            <person name="Cooke P."/>
            <person name="Costello M."/>
            <person name="D'Aco K."/>
            <person name="Daza R."/>
            <person name="De Haan G."/>
            <person name="DeGray S."/>
            <person name="DeMaso C."/>
            <person name="Dhargay N."/>
            <person name="Dooley K."/>
            <person name="Dooley E."/>
            <person name="Doricent M."/>
            <person name="Dorje P."/>
            <person name="Dorjee K."/>
            <person name="Dupes A."/>
            <person name="Elong R."/>
            <person name="Falk J."/>
            <person name="Farina A."/>
            <person name="Faro S."/>
            <person name="Ferguson D."/>
            <person name="Fisher S."/>
            <person name="Foley C.D."/>
            <person name="Franke A."/>
            <person name="Friedrich D."/>
            <person name="Gadbois L."/>
            <person name="Gearin G."/>
            <person name="Gearin C.R."/>
            <person name="Giannoukos G."/>
            <person name="Goode T."/>
            <person name="Graham J."/>
            <person name="Grandbois E."/>
            <person name="Grewal S."/>
            <person name="Gyaltsen K."/>
            <person name="Hafez N."/>
            <person name="Hagos B."/>
            <person name="Hall J."/>
            <person name="Henson C."/>
            <person name="Hollinger A."/>
            <person name="Honan T."/>
            <person name="Huard M.D."/>
            <person name="Hughes L."/>
            <person name="Hurhula B."/>
            <person name="Husby M.E."/>
            <person name="Kamat A."/>
            <person name="Kanga B."/>
            <person name="Kashin S."/>
            <person name="Khazanovich D."/>
            <person name="Kisner P."/>
            <person name="Lance K."/>
            <person name="Lara M."/>
            <person name="Lee W."/>
            <person name="Lennon N."/>
            <person name="Letendre F."/>
            <person name="LeVine R."/>
            <person name="Lipovsky A."/>
            <person name="Liu X."/>
            <person name="Liu J."/>
            <person name="Liu S."/>
            <person name="Lokyitsang T."/>
            <person name="Lokyitsang Y."/>
            <person name="Lubonja R."/>
            <person name="Lui A."/>
            <person name="MacDonald P."/>
            <person name="Magnisalis V."/>
            <person name="Maru K."/>
            <person name="Matthews C."/>
            <person name="McCusker W."/>
            <person name="McDonough S."/>
            <person name="Mehta T."/>
            <person name="Meldrim J."/>
            <person name="Meneus L."/>
            <person name="Mihai O."/>
            <person name="Mihalev A."/>
            <person name="Mihova T."/>
            <person name="Mittelman R."/>
            <person name="Mlenga V."/>
            <person name="Montmayeur A."/>
            <person name="Mulrain L."/>
            <person name="Navidi A."/>
            <person name="Naylor J."/>
            <person name="Negash T."/>
            <person name="Nguyen T."/>
            <person name="Nguyen N."/>
            <person name="Nicol R."/>
            <person name="Norbu C."/>
            <person name="Norbu N."/>
            <person name="Novod N."/>
            <person name="O'Neill B."/>
            <person name="Osman S."/>
            <person name="Markiewicz E."/>
            <person name="Oyono O.L."/>
            <person name="Patti C."/>
            <person name="Phunkhang P."/>
            <person name="Pierre F."/>
            <person name="Priest M."/>
            <person name="Raghuraman S."/>
            <person name="Rege F."/>
            <person name="Reyes R."/>
            <person name="Rise C."/>
            <person name="Rogov P."/>
            <person name="Ross K."/>
            <person name="Ryan E."/>
            <person name="Settipalli S."/>
            <person name="Shea T."/>
            <person name="Sherpa N."/>
            <person name="Shi L."/>
            <person name="Shih D."/>
            <person name="Sparrow T."/>
            <person name="Spaulding J."/>
            <person name="Stalker J."/>
            <person name="Stange-Thomann N."/>
            <person name="Stavropoulos S."/>
            <person name="Stone C."/>
            <person name="Strader C."/>
            <person name="Tesfaye S."/>
            <person name="Thomson T."/>
            <person name="Thoulutsang Y."/>
            <person name="Thoulutsang D."/>
            <person name="Topham K."/>
            <person name="Topping I."/>
            <person name="Tsamla T."/>
            <person name="Vassiliev H."/>
            <person name="Vo A."/>
            <person name="Wangchuk T."/>
            <person name="Wangdi T."/>
            <person name="Weiand M."/>
            <person name="Wilkinson J."/>
            <person name="Wilson A."/>
            <person name="Yadav S."/>
            <person name="Young G."/>
            <person name="Yu Q."/>
            <person name="Zembek L."/>
            <person name="Zhong D."/>
            <person name="Zimmer A."/>
            <person name="Zwirko Z."/>
            <person name="Jaffe D.B."/>
            <person name="Alvarez P."/>
            <person name="Brockman W."/>
            <person name="Butler J."/>
            <person name="Chin C."/>
            <person name="Gnerre S."/>
            <person name="Grabherr M."/>
            <person name="Kleber M."/>
            <person name="Mauceli E."/>
            <person name="MacCallum I."/>
        </authorList>
    </citation>
    <scope>NUCLEOTIDE SEQUENCE [LARGE SCALE GENOMIC DNA]</scope>
    <source>
        <strain evidence="10">Tucson 14030-0811.24</strain>
    </source>
</reference>
<dbReference type="HOGENOM" id="CLU_1798447_0_0_1"/>
<keyword evidence="10" id="KW-1185">Reference proteome</keyword>
<keyword evidence="5" id="KW-0479">Metal-binding</keyword>
<dbReference type="eggNOG" id="ENOG502TDRA">
    <property type="taxonomic scope" value="Eukaryota"/>
</dbReference>
<keyword evidence="6" id="KW-0862">Zinc</keyword>
<evidence type="ECO:0000256" key="6">
    <source>
        <dbReference type="ARBA" id="ARBA00022833"/>
    </source>
</evidence>
<dbReference type="PhylomeDB" id="B4MQD5"/>
<evidence type="ECO:0000259" key="8">
    <source>
        <dbReference type="PROSITE" id="PS51837"/>
    </source>
</evidence>
<organism evidence="10">
    <name type="scientific">Drosophila willistoni</name>
    <name type="common">Fruit fly</name>
    <dbReference type="NCBI Taxonomy" id="7260"/>
    <lineage>
        <taxon>Eukaryota</taxon>
        <taxon>Metazoa</taxon>
        <taxon>Ecdysozoa</taxon>
        <taxon>Arthropoda</taxon>
        <taxon>Hexapoda</taxon>
        <taxon>Insecta</taxon>
        <taxon>Pterygota</taxon>
        <taxon>Neoptera</taxon>
        <taxon>Endopterygota</taxon>
        <taxon>Diptera</taxon>
        <taxon>Brachycera</taxon>
        <taxon>Muscomorpha</taxon>
        <taxon>Ephydroidea</taxon>
        <taxon>Drosophilidae</taxon>
        <taxon>Drosophila</taxon>
        <taxon>Sophophora</taxon>
    </lineage>
</organism>
<sequence>MASTESLDGSACDYGGISSVPQVGHLGKDPIELICPSCQQLQVSRVELEAVTFLQKTVCSLNVLLCCSPIRWPGRHDVNHYCSSCGCFLGRQIILSWYKRALFRMQRADVEDHGRWQCFRKVEKEQLDEKKIGKQKERLALAEGTARNV</sequence>
<comment type="subcellular location">
    <subcellularLocation>
        <location evidence="2">Endosome membrane</location>
        <topology evidence="2">Peripheral membrane protein</topology>
    </subcellularLocation>
    <subcellularLocation>
        <location evidence="1">Late endosome membrane</location>
    </subcellularLocation>
    <subcellularLocation>
        <location evidence="3">Lysosome membrane</location>
        <topology evidence="3">Peripheral membrane protein</topology>
        <orientation evidence="3">Cytoplasmic side</orientation>
    </subcellularLocation>
</comment>
<dbReference type="KEGG" id="dwi:6639924"/>
<feature type="domain" description="LITAF" evidence="8">
    <location>
        <begin position="14"/>
        <end position="94"/>
    </location>
</feature>
<dbReference type="InterPro" id="IPR037519">
    <property type="entry name" value="LITAF_fam"/>
</dbReference>
<dbReference type="PANTHER" id="PTHR23292:SF14">
    <property type="entry name" value="FI16615P1-RELATED"/>
    <property type="match status" value="1"/>
</dbReference>
<dbReference type="EMBL" id="CH963849">
    <property type="protein sequence ID" value="EDW74324.1"/>
    <property type="molecule type" value="Genomic_DNA"/>
</dbReference>
<name>B4MQD5_DROWI</name>
<dbReference type="AlphaFoldDB" id="B4MQD5"/>
<proteinExistence type="inferred from homology"/>
<protein>
    <submittedName>
        <fullName evidence="9">GK21850</fullName>
    </submittedName>
</protein>
<evidence type="ECO:0000256" key="7">
    <source>
        <dbReference type="ARBA" id="ARBA00023136"/>
    </source>
</evidence>
<evidence type="ECO:0000313" key="9">
    <source>
        <dbReference type="EMBL" id="EDW74324.1"/>
    </source>
</evidence>
<evidence type="ECO:0000256" key="5">
    <source>
        <dbReference type="ARBA" id="ARBA00022723"/>
    </source>
</evidence>
<dbReference type="PROSITE" id="PS51837">
    <property type="entry name" value="LITAF"/>
    <property type="match status" value="1"/>
</dbReference>